<dbReference type="PANTHER" id="PTHR13501">
    <property type="entry name" value="CHLOROPLAST 50S RIBOSOMAL PROTEIN L22-RELATED"/>
    <property type="match status" value="1"/>
</dbReference>
<reference evidence="11 12" key="2">
    <citation type="submission" date="2018-10" db="EMBL/GenBank/DDBJ databases">
        <title>Draft genome sequence of Candidatus Sulcia muelleri from Kolla paulula, a vector of Xylella fastidiosa causing Pierces disease of grapevine in Taiwan.</title>
        <authorList>
            <person name="Shih H.-T."/>
        </authorList>
    </citation>
    <scope>NUCLEOTIDE SEQUENCE [LARGE SCALE GENOMIC DNA]</scope>
    <source>
        <strain evidence="11 12">KPTW1</strain>
    </source>
</reference>
<keyword evidence="4 7" id="KW-0689">Ribosomal protein</keyword>
<gene>
    <name evidence="7" type="primary">rplV</name>
    <name evidence="11" type="ORF">D2A33_01180</name>
</gene>
<dbReference type="Proteomes" id="UP000265496">
    <property type="component" value="Unassembled WGS sequence"/>
</dbReference>
<dbReference type="InterPro" id="IPR005727">
    <property type="entry name" value="Ribosomal_uL22_bac/chlpt-type"/>
</dbReference>
<dbReference type="SUPFAM" id="SSF54843">
    <property type="entry name" value="Ribosomal protein L22"/>
    <property type="match status" value="1"/>
</dbReference>
<comment type="subunit">
    <text evidence="7 9">Part of the 50S ribosomal subunit.</text>
</comment>
<evidence type="ECO:0000256" key="8">
    <source>
        <dbReference type="RuleBase" id="RU004005"/>
    </source>
</evidence>
<reference evidence="12" key="1">
    <citation type="submission" date="2018-08" db="EMBL/GenBank/DDBJ databases">
        <authorList>
            <person name="Dai Z."/>
        </authorList>
    </citation>
    <scope>NUCLEOTIDE SEQUENCE [LARGE SCALE GENOMIC DNA]</scope>
    <source>
        <strain evidence="12">KPTW1</strain>
    </source>
</reference>
<dbReference type="Gene3D" id="3.90.470.10">
    <property type="entry name" value="Ribosomal protein L22/L17"/>
    <property type="match status" value="1"/>
</dbReference>
<dbReference type="InterPro" id="IPR036394">
    <property type="entry name" value="Ribosomal_uL22_sf"/>
</dbReference>
<sequence>MESNNYINFFFKKKKYTRSVADVSNLYCSPRKLRLVADIIRNKKVEYSLYILKNLKNKGGGIIYKILLSVISNWKNKNYENNINNYYIYIEKVLINQGYQLKKIRPAPQGRGNKVRKRYSNLKIIINSKFNNYGTYGT</sequence>
<evidence type="ECO:0000256" key="9">
    <source>
        <dbReference type="RuleBase" id="RU004006"/>
    </source>
</evidence>
<name>A0A3A1MLB7_9FLAO</name>
<organism evidence="11 12">
    <name type="scientific">Candidatus Karelsulcia muelleri</name>
    <dbReference type="NCBI Taxonomy" id="336810"/>
    <lineage>
        <taxon>Bacteria</taxon>
        <taxon>Pseudomonadati</taxon>
        <taxon>Bacteroidota</taxon>
        <taxon>Flavobacteriia</taxon>
        <taxon>Flavobacteriales</taxon>
        <taxon>Candidatus Karelsulcia</taxon>
    </lineage>
</organism>
<evidence type="ECO:0000256" key="5">
    <source>
        <dbReference type="ARBA" id="ARBA00023274"/>
    </source>
</evidence>
<proteinExistence type="inferred from homology"/>
<dbReference type="GO" id="GO:0022625">
    <property type="term" value="C:cytosolic large ribosomal subunit"/>
    <property type="evidence" value="ECO:0007669"/>
    <property type="project" value="TreeGrafter"/>
</dbReference>
<evidence type="ECO:0000313" key="11">
    <source>
        <dbReference type="EMBL" id="RIU85675.1"/>
    </source>
</evidence>
<keyword evidence="5 7" id="KW-0687">Ribonucleoprotein</keyword>
<comment type="function">
    <text evidence="7 10">This protein binds specifically to 23S rRNA; its binding is stimulated by other ribosomal proteins, e.g., L4, L17, and L20. It is important during the early stages of 50S assembly. It makes multiple contacts with different domains of the 23S rRNA in the assembled 50S subunit and ribosome.</text>
</comment>
<dbReference type="AlphaFoldDB" id="A0A3A1MLB7"/>
<keyword evidence="3 7" id="KW-0694">RNA-binding</keyword>
<evidence type="ECO:0000256" key="10">
    <source>
        <dbReference type="RuleBase" id="RU004008"/>
    </source>
</evidence>
<comment type="similarity">
    <text evidence="1 7 8">Belongs to the universal ribosomal protein uL22 family.</text>
</comment>
<evidence type="ECO:0000256" key="3">
    <source>
        <dbReference type="ARBA" id="ARBA00022884"/>
    </source>
</evidence>
<evidence type="ECO:0000256" key="7">
    <source>
        <dbReference type="HAMAP-Rule" id="MF_01331"/>
    </source>
</evidence>
<dbReference type="GO" id="GO:0003735">
    <property type="term" value="F:structural constituent of ribosome"/>
    <property type="evidence" value="ECO:0007669"/>
    <property type="project" value="InterPro"/>
</dbReference>
<evidence type="ECO:0000256" key="2">
    <source>
        <dbReference type="ARBA" id="ARBA00022730"/>
    </source>
</evidence>
<evidence type="ECO:0000256" key="6">
    <source>
        <dbReference type="ARBA" id="ARBA00035207"/>
    </source>
</evidence>
<dbReference type="HAMAP" id="MF_01331_B">
    <property type="entry name" value="Ribosomal_uL22_B"/>
    <property type="match status" value="1"/>
</dbReference>
<evidence type="ECO:0000313" key="12">
    <source>
        <dbReference type="Proteomes" id="UP000265496"/>
    </source>
</evidence>
<dbReference type="PANTHER" id="PTHR13501:SF8">
    <property type="entry name" value="LARGE RIBOSOMAL SUBUNIT PROTEIN UL22M"/>
    <property type="match status" value="1"/>
</dbReference>
<dbReference type="RefSeq" id="WP_158366169.1">
    <property type="nucleotide sequence ID" value="NZ_QWZP01000009.1"/>
</dbReference>
<keyword evidence="2 7" id="KW-0699">rRNA-binding</keyword>
<dbReference type="InterPro" id="IPR001063">
    <property type="entry name" value="Ribosomal_uL22"/>
</dbReference>
<evidence type="ECO:0000256" key="4">
    <source>
        <dbReference type="ARBA" id="ARBA00022980"/>
    </source>
</evidence>
<dbReference type="InterPro" id="IPR047867">
    <property type="entry name" value="Ribosomal_uL22_bac/org-type"/>
</dbReference>
<dbReference type="GO" id="GO:0019843">
    <property type="term" value="F:rRNA binding"/>
    <property type="evidence" value="ECO:0007669"/>
    <property type="project" value="UniProtKB-UniRule"/>
</dbReference>
<protein>
    <recommendedName>
        <fullName evidence="6 7">Large ribosomal subunit protein uL22</fullName>
    </recommendedName>
</protein>
<comment type="function">
    <text evidence="7">The globular domain of the protein is located near the polypeptide exit tunnel on the outside of the subunit, while an extended beta-hairpin is found that lines the wall of the exit tunnel in the center of the 70S ribosome.</text>
</comment>
<evidence type="ECO:0000256" key="1">
    <source>
        <dbReference type="ARBA" id="ARBA00009451"/>
    </source>
</evidence>
<dbReference type="GO" id="GO:0006412">
    <property type="term" value="P:translation"/>
    <property type="evidence" value="ECO:0007669"/>
    <property type="project" value="UniProtKB-UniRule"/>
</dbReference>
<comment type="caution">
    <text evidence="11">The sequence shown here is derived from an EMBL/GenBank/DDBJ whole genome shotgun (WGS) entry which is preliminary data.</text>
</comment>
<dbReference type="EMBL" id="QWZP01000009">
    <property type="protein sequence ID" value="RIU85675.1"/>
    <property type="molecule type" value="Genomic_DNA"/>
</dbReference>
<accession>A0A3A1MLB7</accession>
<dbReference type="Pfam" id="PF00237">
    <property type="entry name" value="Ribosomal_L22"/>
    <property type="match status" value="1"/>
</dbReference>